<accession>A0ABC8AWY1</accession>
<proteinExistence type="predicted"/>
<dbReference type="KEGG" id="nsr:NS506_04698"/>
<dbReference type="PIRSF" id="PIRSF029171">
    <property type="entry name" value="Esterase_LipA"/>
    <property type="match status" value="1"/>
</dbReference>
<sequence length="411" mass="42504">MITAVIRRGAGSSRVCRLIALGALPALLVLAATPAGASPLYPTPDPDPFYQAPPNFAAAVPGEVLAVRPMPPLVTFPGVSVSLVKFRSTNSAGNPIAATTTVLRPANAAPGAPLLSYQHIINGLGTKCAVSHVLYTQDPNLAVREAPVLNGLLLRGWSIALPDHLGPTIAYGAARLGGLITLDGIRAVQRVREFGLAVSPVALLGYSGGGMATAWAAALQPRYAPELRLAGAAAGGVPMNLVKMIEALGYQHHPVFGLALAAAIGLEREYPAQLPVSNSMNPAGLAVRNAIGNGCTNDILVAGAGHSVLDFASSTSLVEDPDARHVVEDNSLELFDGLPATPIFEWHAPQDALIPVDAIANTMRRYCAGGVRVEAELFPGPDHLTTAVLGAPAAVSWIDARFRGEPAPSNC</sequence>
<evidence type="ECO:0000256" key="1">
    <source>
        <dbReference type="SAM" id="SignalP"/>
    </source>
</evidence>
<dbReference type="PANTHER" id="PTHR34853">
    <property type="match status" value="1"/>
</dbReference>
<dbReference type="Gene3D" id="1.10.260.130">
    <property type="match status" value="1"/>
</dbReference>
<dbReference type="SUPFAM" id="SSF53474">
    <property type="entry name" value="alpha/beta-Hydrolases"/>
    <property type="match status" value="1"/>
</dbReference>
<dbReference type="EC" id="3.1.1.3" evidence="2"/>
<dbReference type="GO" id="GO:0004806">
    <property type="term" value="F:triacylglycerol lipase activity"/>
    <property type="evidence" value="ECO:0007669"/>
    <property type="project" value="UniProtKB-EC"/>
</dbReference>
<name>A0ABC8AWY1_9NOCA</name>
<gene>
    <name evidence="2" type="ORF">NS506_04698</name>
</gene>
<organism evidence="2 3">
    <name type="scientific">Nocardia seriolae</name>
    <dbReference type="NCBI Taxonomy" id="37332"/>
    <lineage>
        <taxon>Bacteria</taxon>
        <taxon>Bacillati</taxon>
        <taxon>Actinomycetota</taxon>
        <taxon>Actinomycetes</taxon>
        <taxon>Mycobacteriales</taxon>
        <taxon>Nocardiaceae</taxon>
        <taxon>Nocardia</taxon>
    </lineage>
</organism>
<dbReference type="AlphaFoldDB" id="A0ABC8AWY1"/>
<dbReference type="Gene3D" id="3.40.50.1820">
    <property type="entry name" value="alpha/beta hydrolase"/>
    <property type="match status" value="1"/>
</dbReference>
<keyword evidence="2" id="KW-0378">Hydrolase</keyword>
<evidence type="ECO:0000313" key="3">
    <source>
        <dbReference type="Proteomes" id="UP000180166"/>
    </source>
</evidence>
<dbReference type="Proteomes" id="UP000180166">
    <property type="component" value="Chromosome"/>
</dbReference>
<feature type="signal peptide" evidence="1">
    <location>
        <begin position="1"/>
        <end position="37"/>
    </location>
</feature>
<protein>
    <submittedName>
        <fullName evidence="2">Triacylglycerol lipase</fullName>
        <ecNumber evidence="2">3.1.1.3</ecNumber>
    </submittedName>
</protein>
<dbReference type="InterPro" id="IPR029058">
    <property type="entry name" value="AB_hydrolase_fold"/>
</dbReference>
<feature type="chain" id="PRO_5044793049" evidence="1">
    <location>
        <begin position="38"/>
        <end position="411"/>
    </location>
</feature>
<dbReference type="EMBL" id="CP017839">
    <property type="protein sequence ID" value="APA98744.1"/>
    <property type="molecule type" value="Genomic_DNA"/>
</dbReference>
<keyword evidence="1" id="KW-0732">Signal</keyword>
<dbReference type="Pfam" id="PF03583">
    <property type="entry name" value="LIP"/>
    <property type="match status" value="1"/>
</dbReference>
<reference evidence="2 3" key="1">
    <citation type="submission" date="2016-10" db="EMBL/GenBank/DDBJ databases">
        <title>Genome sequence of Nocardia seriolae strain EM150506, isolated from Anguila japonica.</title>
        <authorList>
            <person name="Han H.-J."/>
        </authorList>
    </citation>
    <scope>NUCLEOTIDE SEQUENCE [LARGE SCALE GENOMIC DNA]</scope>
    <source>
        <strain evidence="2 3">EM150506</strain>
    </source>
</reference>
<evidence type="ECO:0000313" key="2">
    <source>
        <dbReference type="EMBL" id="APA98744.1"/>
    </source>
</evidence>
<dbReference type="RefSeq" id="WP_373456089.1">
    <property type="nucleotide sequence ID" value="NZ_AP028458.1"/>
</dbReference>
<dbReference type="PANTHER" id="PTHR34853:SF1">
    <property type="entry name" value="LIPASE 5"/>
    <property type="match status" value="1"/>
</dbReference>
<dbReference type="InterPro" id="IPR005152">
    <property type="entry name" value="Lipase_secreted"/>
</dbReference>